<dbReference type="PANTHER" id="PTHR32089:SF112">
    <property type="entry name" value="LYSOZYME-LIKE PROTEIN-RELATED"/>
    <property type="match status" value="1"/>
</dbReference>
<evidence type="ECO:0000256" key="3">
    <source>
        <dbReference type="ARBA" id="ARBA00029447"/>
    </source>
</evidence>
<dbReference type="InterPro" id="IPR004089">
    <property type="entry name" value="MCPsignal_dom"/>
</dbReference>
<dbReference type="Proteomes" id="UP000196342">
    <property type="component" value="Unassembled WGS sequence"/>
</dbReference>
<comment type="similarity">
    <text evidence="3">Belongs to the methyl-accepting chemotaxis (MCP) protein family.</text>
</comment>
<dbReference type="FunFam" id="1.10.287.950:FF:000001">
    <property type="entry name" value="Methyl-accepting chemotaxis sensory transducer"/>
    <property type="match status" value="1"/>
</dbReference>
<evidence type="ECO:0000259" key="6">
    <source>
        <dbReference type="PROSITE" id="PS50111"/>
    </source>
</evidence>
<keyword evidence="2 4" id="KW-0807">Transducer</keyword>
<feature type="domain" description="HAMP" evidence="7">
    <location>
        <begin position="211"/>
        <end position="265"/>
    </location>
</feature>
<dbReference type="InterPro" id="IPR003660">
    <property type="entry name" value="HAMP_dom"/>
</dbReference>
<dbReference type="PANTHER" id="PTHR32089">
    <property type="entry name" value="METHYL-ACCEPTING CHEMOTAXIS PROTEIN MCPB"/>
    <property type="match status" value="1"/>
</dbReference>
<evidence type="ECO:0000256" key="4">
    <source>
        <dbReference type="PROSITE-ProRule" id="PRU00284"/>
    </source>
</evidence>
<evidence type="ECO:0000313" key="8">
    <source>
        <dbReference type="EMBL" id="OVE49865.1"/>
    </source>
</evidence>
<feature type="transmembrane region" description="Helical" evidence="5">
    <location>
        <begin position="191"/>
        <end position="209"/>
    </location>
</feature>
<reference evidence="8 9" key="1">
    <citation type="submission" date="2017-05" db="EMBL/GenBank/DDBJ databases">
        <title>Chromobacterium violaceum GHPS1 isolated from Hydrocarbon polluted soil in French Guiana display an awesome secondary metabolite arsenal and a battery of drug and heavy-metal-resistance and detoxification of xenobiotics proteins.</title>
        <authorList>
            <person name="Belbahri L."/>
        </authorList>
    </citation>
    <scope>NUCLEOTIDE SEQUENCE [LARGE SCALE GENOMIC DNA]</scope>
    <source>
        <strain evidence="8 9">GHPS1</strain>
    </source>
</reference>
<proteinExistence type="inferred from homology"/>
<dbReference type="Pfam" id="PF00672">
    <property type="entry name" value="HAMP"/>
    <property type="match status" value="1"/>
</dbReference>
<dbReference type="GO" id="GO:0004888">
    <property type="term" value="F:transmembrane signaling receptor activity"/>
    <property type="evidence" value="ECO:0007669"/>
    <property type="project" value="InterPro"/>
</dbReference>
<evidence type="ECO:0000313" key="9">
    <source>
        <dbReference type="Proteomes" id="UP000196342"/>
    </source>
</evidence>
<dbReference type="AlphaFoldDB" id="A0A202BEQ7"/>
<comment type="caution">
    <text evidence="8">The sequence shown here is derived from an EMBL/GenBank/DDBJ whole genome shotgun (WGS) entry which is preliminary data.</text>
</comment>
<keyword evidence="5" id="KW-0472">Membrane</keyword>
<dbReference type="CDD" id="cd06225">
    <property type="entry name" value="HAMP"/>
    <property type="match status" value="1"/>
</dbReference>
<keyword evidence="5" id="KW-1133">Transmembrane helix</keyword>
<dbReference type="Gene3D" id="1.10.287.950">
    <property type="entry name" value="Methyl-accepting chemotaxis protein"/>
    <property type="match status" value="1"/>
</dbReference>
<dbReference type="PRINTS" id="PR00260">
    <property type="entry name" value="CHEMTRNSDUCR"/>
</dbReference>
<dbReference type="EMBL" id="NHOO01000003">
    <property type="protein sequence ID" value="OVE49865.1"/>
    <property type="molecule type" value="Genomic_DNA"/>
</dbReference>
<dbReference type="InterPro" id="IPR004090">
    <property type="entry name" value="Chemotax_Me-accpt_rcpt"/>
</dbReference>
<gene>
    <name evidence="8" type="ORF">CBW21_04815</name>
</gene>
<dbReference type="RefSeq" id="WP_087697336.1">
    <property type="nucleotide sequence ID" value="NZ_NHOO01000003.1"/>
</dbReference>
<keyword evidence="9" id="KW-1185">Reference proteome</keyword>
<dbReference type="Gene3D" id="3.30.450.290">
    <property type="match status" value="1"/>
</dbReference>
<dbReference type="GO" id="GO:0016020">
    <property type="term" value="C:membrane"/>
    <property type="evidence" value="ECO:0007669"/>
    <property type="project" value="UniProtKB-SubCell"/>
</dbReference>
<dbReference type="PROSITE" id="PS50111">
    <property type="entry name" value="CHEMOTAXIS_TRANSDUC_2"/>
    <property type="match status" value="1"/>
</dbReference>
<dbReference type="SMART" id="SM00304">
    <property type="entry name" value="HAMP"/>
    <property type="match status" value="3"/>
</dbReference>
<protein>
    <submittedName>
        <fullName evidence="8">Chemotaxis protein</fullName>
    </submittedName>
</protein>
<dbReference type="GO" id="GO:0006935">
    <property type="term" value="P:chemotaxis"/>
    <property type="evidence" value="ECO:0007669"/>
    <property type="project" value="InterPro"/>
</dbReference>
<comment type="subcellular location">
    <subcellularLocation>
        <location evidence="1">Membrane</location>
    </subcellularLocation>
</comment>
<dbReference type="SMART" id="SM00283">
    <property type="entry name" value="MA"/>
    <property type="match status" value="1"/>
</dbReference>
<evidence type="ECO:0000256" key="1">
    <source>
        <dbReference type="ARBA" id="ARBA00004370"/>
    </source>
</evidence>
<evidence type="ECO:0000256" key="5">
    <source>
        <dbReference type="SAM" id="Phobius"/>
    </source>
</evidence>
<dbReference type="SUPFAM" id="SSF58104">
    <property type="entry name" value="Methyl-accepting chemotaxis protein (MCP) signaling domain"/>
    <property type="match status" value="1"/>
</dbReference>
<name>A0A202BEQ7_CHRVL</name>
<accession>A0A202BEQ7</accession>
<keyword evidence="5" id="KW-0812">Transmembrane</keyword>
<dbReference type="GO" id="GO:0007165">
    <property type="term" value="P:signal transduction"/>
    <property type="evidence" value="ECO:0007669"/>
    <property type="project" value="UniProtKB-KW"/>
</dbReference>
<dbReference type="PROSITE" id="PS50885">
    <property type="entry name" value="HAMP"/>
    <property type="match status" value="1"/>
</dbReference>
<dbReference type="Pfam" id="PF00015">
    <property type="entry name" value="MCPsignal"/>
    <property type="match status" value="1"/>
</dbReference>
<evidence type="ECO:0000259" key="7">
    <source>
        <dbReference type="PROSITE" id="PS50885"/>
    </source>
</evidence>
<sequence>MRKFSDWPIWLRLTGAIWTCLVLAWGGLIAWETQASREIAVEQAKDLAHSMNEMTLAGLTGMMITGTVGQRDVFLDQIRELSAVRDLRVIRGDGVSKQFGPGSAGDKARPGDEIERAALRDGKPHIAIESTPQLGEHLRVVYPALASANYLGKNCLACHQVADKTPLGVVSMRISLEKPYAAVDAFRTQSILFALFASLPMLAVVYLFIRRFVTRPLREMSQGLAELAKGEGDLTRRLPERSQDEIGVTARLFNQMLGTVAGLVRQVSDSAEAVAQSSRRLSDGAGQLAASSHRQNNQSQAAAEAVEQLAAHIGEIAGKAEHVSSGAEESLQRSEQGRQSLHRLQREVGQVESAVQLMAQAESDLVNSTAVITHMTKEVREIAEQTNLLALNAAIEAARAGEQGRGFAVVADEVRKLAEKSARSASEIDAVTGSLNDKTDAVRQAVSAGLQSLEASRHSTASVAEVLDAANQSVAEVRSGLRQIVEVTEQQRRSSQTVNANIDAIADMARANDADIRETVGAAEELEALAKRLTDSVSRFRV</sequence>
<evidence type="ECO:0000256" key="2">
    <source>
        <dbReference type="ARBA" id="ARBA00023224"/>
    </source>
</evidence>
<organism evidence="8 9">
    <name type="scientific">Chromobacterium violaceum</name>
    <dbReference type="NCBI Taxonomy" id="536"/>
    <lineage>
        <taxon>Bacteria</taxon>
        <taxon>Pseudomonadati</taxon>
        <taxon>Pseudomonadota</taxon>
        <taxon>Betaproteobacteria</taxon>
        <taxon>Neisseriales</taxon>
        <taxon>Chromobacteriaceae</taxon>
        <taxon>Chromobacterium</taxon>
    </lineage>
</organism>
<feature type="domain" description="Methyl-accepting transducer" evidence="6">
    <location>
        <begin position="270"/>
        <end position="506"/>
    </location>
</feature>